<keyword evidence="3" id="KW-1185">Reference proteome</keyword>
<dbReference type="AlphaFoldDB" id="A0AAQ3QLL5"/>
<dbReference type="EMBL" id="CP136897">
    <property type="protein sequence ID" value="WOL17256.1"/>
    <property type="molecule type" value="Genomic_DNA"/>
</dbReference>
<organism evidence="2 3">
    <name type="scientific">Canna indica</name>
    <name type="common">Indian-shot</name>
    <dbReference type="NCBI Taxonomy" id="4628"/>
    <lineage>
        <taxon>Eukaryota</taxon>
        <taxon>Viridiplantae</taxon>
        <taxon>Streptophyta</taxon>
        <taxon>Embryophyta</taxon>
        <taxon>Tracheophyta</taxon>
        <taxon>Spermatophyta</taxon>
        <taxon>Magnoliopsida</taxon>
        <taxon>Liliopsida</taxon>
        <taxon>Zingiberales</taxon>
        <taxon>Cannaceae</taxon>
        <taxon>Canna</taxon>
    </lineage>
</organism>
<dbReference type="Pfam" id="PF05699">
    <property type="entry name" value="Dimer_Tnp_hAT"/>
    <property type="match status" value="1"/>
</dbReference>
<dbReference type="InterPro" id="IPR012337">
    <property type="entry name" value="RNaseH-like_sf"/>
</dbReference>
<protein>
    <submittedName>
        <fullName evidence="2">Zinc finger BED domain-containing protein RICESLEEPER 3-like isoform X3</fullName>
    </submittedName>
</protein>
<evidence type="ECO:0000259" key="1">
    <source>
        <dbReference type="Pfam" id="PF05699"/>
    </source>
</evidence>
<dbReference type="InterPro" id="IPR008906">
    <property type="entry name" value="HATC_C_dom"/>
</dbReference>
<dbReference type="PANTHER" id="PTHR23272">
    <property type="entry name" value="BED FINGER-RELATED"/>
    <property type="match status" value="1"/>
</dbReference>
<evidence type="ECO:0000313" key="2">
    <source>
        <dbReference type="EMBL" id="WOL17256.1"/>
    </source>
</evidence>
<dbReference type="GO" id="GO:0046983">
    <property type="term" value="F:protein dimerization activity"/>
    <property type="evidence" value="ECO:0007669"/>
    <property type="project" value="InterPro"/>
</dbReference>
<dbReference type="SUPFAM" id="SSF53098">
    <property type="entry name" value="Ribonuclease H-like"/>
    <property type="match status" value="1"/>
</dbReference>
<dbReference type="PANTHER" id="PTHR23272:SF177">
    <property type="entry name" value="ZINC FINGER BED DOMAIN-CONTAINING PROTEIN RICESLEEPER 1-LIKE"/>
    <property type="match status" value="1"/>
</dbReference>
<feature type="domain" description="HAT C-terminal dimerisation" evidence="1">
    <location>
        <begin position="118"/>
        <end position="157"/>
    </location>
</feature>
<dbReference type="Proteomes" id="UP001327560">
    <property type="component" value="Chromosome 8"/>
</dbReference>
<gene>
    <name evidence="2" type="ORF">Cni_G26045</name>
</gene>
<proteinExistence type="predicted"/>
<reference evidence="2 3" key="1">
    <citation type="submission" date="2023-10" db="EMBL/GenBank/DDBJ databases">
        <title>Chromosome-scale genome assembly provides insights into flower coloration mechanisms of Canna indica.</title>
        <authorList>
            <person name="Li C."/>
        </authorList>
    </citation>
    <scope>NUCLEOTIDE SEQUENCE [LARGE SCALE GENOMIC DNA]</scope>
    <source>
        <tissue evidence="2">Flower</tissue>
    </source>
</reference>
<accession>A0AAQ3QLL5</accession>
<sequence>MILDPRCMFGLAEFALEEMFGEEKTPIISRKMKDKFFELFIEYSKRFNNGMSPPSLPRAPGLIMAEFFELGSSSSHASSMQPPSLPRAPVVDVTCGTRRTIEKYKQKKQILGVESKTELDRYWDEDPEVDDVDILKWWSVNSGRYPILASMSQEILAREVEFSMSFGVHWLLLWWKDLFVFKIGSDSEKERKLWTIWKRLKNYKKVLSAFNFLCASLQVLCPGGGDDAAQKSHEDIAQNGSRLIPMIAGL</sequence>
<name>A0AAQ3QLL5_9LILI</name>
<evidence type="ECO:0000313" key="3">
    <source>
        <dbReference type="Proteomes" id="UP001327560"/>
    </source>
</evidence>